<evidence type="ECO:0000256" key="1">
    <source>
        <dbReference type="SAM" id="Phobius"/>
    </source>
</evidence>
<proteinExistence type="predicted"/>
<dbReference type="Proteomes" id="UP000276770">
    <property type="component" value="Unassembled WGS sequence"/>
</dbReference>
<evidence type="ECO:0000313" key="2">
    <source>
        <dbReference type="EMBL" id="RLQ92330.1"/>
    </source>
</evidence>
<feature type="transmembrane region" description="Helical" evidence="1">
    <location>
        <begin position="14"/>
        <end position="33"/>
    </location>
</feature>
<evidence type="ECO:0000313" key="3">
    <source>
        <dbReference type="Proteomes" id="UP000276770"/>
    </source>
</evidence>
<accession>A0A3L7JPC7</accession>
<keyword evidence="1" id="KW-0472">Membrane</keyword>
<organism evidence="2 3">
    <name type="scientific">Falsibacillus albus</name>
    <dbReference type="NCBI Taxonomy" id="2478915"/>
    <lineage>
        <taxon>Bacteria</taxon>
        <taxon>Bacillati</taxon>
        <taxon>Bacillota</taxon>
        <taxon>Bacilli</taxon>
        <taxon>Bacillales</taxon>
        <taxon>Bacillaceae</taxon>
        <taxon>Falsibacillus</taxon>
    </lineage>
</organism>
<name>A0A3L7JPC7_9BACI</name>
<dbReference type="EMBL" id="RCVZ01000019">
    <property type="protein sequence ID" value="RLQ92330.1"/>
    <property type="molecule type" value="Genomic_DNA"/>
</dbReference>
<gene>
    <name evidence="2" type="ORF">D9X91_19860</name>
</gene>
<reference evidence="2 3" key="1">
    <citation type="submission" date="2018-10" db="EMBL/GenBank/DDBJ databases">
        <title>Falsibacillus sp. genome draft.</title>
        <authorList>
            <person name="Shi S."/>
        </authorList>
    </citation>
    <scope>NUCLEOTIDE SEQUENCE [LARGE SCALE GENOMIC DNA]</scope>
    <source>
        <strain evidence="2 3">GY 10110</strain>
    </source>
</reference>
<keyword evidence="1" id="KW-0812">Transmembrane</keyword>
<keyword evidence="3" id="KW-1185">Reference proteome</keyword>
<sequence>MTRVKVFFKKDSDILRDIILFVIGFSFGFYKLFFQHSHLISSKIQGGVLLVAAVTFLIPQKDKRHK</sequence>
<comment type="caution">
    <text evidence="2">The sequence shown here is derived from an EMBL/GenBank/DDBJ whole genome shotgun (WGS) entry which is preliminary data.</text>
</comment>
<keyword evidence="1" id="KW-1133">Transmembrane helix</keyword>
<protein>
    <submittedName>
        <fullName evidence="2">Uncharacterized protein</fullName>
    </submittedName>
</protein>
<feature type="transmembrane region" description="Helical" evidence="1">
    <location>
        <begin position="39"/>
        <end position="58"/>
    </location>
</feature>
<dbReference type="AlphaFoldDB" id="A0A3L7JPC7"/>